<keyword evidence="2" id="KW-0805">Transcription regulation</keyword>
<reference evidence="8" key="1">
    <citation type="submission" date="2021-01" db="EMBL/GenBank/DDBJ databases">
        <title>Whole genome shotgun sequence of Virgisporangium aliadipatigenens NBRC 105644.</title>
        <authorList>
            <person name="Komaki H."/>
            <person name="Tamura T."/>
        </authorList>
    </citation>
    <scope>NUCLEOTIDE SEQUENCE</scope>
    <source>
        <strain evidence="8">NBRC 105644</strain>
    </source>
</reference>
<dbReference type="InterPro" id="IPR014325">
    <property type="entry name" value="RNA_pol_sigma-E_actinobac"/>
</dbReference>
<dbReference type="InterPro" id="IPR039425">
    <property type="entry name" value="RNA_pol_sigma-70-like"/>
</dbReference>
<dbReference type="PANTHER" id="PTHR43133">
    <property type="entry name" value="RNA POLYMERASE ECF-TYPE SIGMA FACTO"/>
    <property type="match status" value="1"/>
</dbReference>
<dbReference type="InterPro" id="IPR013324">
    <property type="entry name" value="RNA_pol_sigma_r3/r4-like"/>
</dbReference>
<keyword evidence="3" id="KW-0731">Sigma factor</keyword>
<evidence type="ECO:0000313" key="8">
    <source>
        <dbReference type="EMBL" id="GIJ50207.1"/>
    </source>
</evidence>
<dbReference type="RefSeq" id="WP_203903653.1">
    <property type="nucleotide sequence ID" value="NZ_BOPF01000034.1"/>
</dbReference>
<feature type="domain" description="RNA polymerase sigma factor 70 region 4 type 2" evidence="7">
    <location>
        <begin position="107"/>
        <end position="159"/>
    </location>
</feature>
<evidence type="ECO:0000259" key="7">
    <source>
        <dbReference type="Pfam" id="PF08281"/>
    </source>
</evidence>
<evidence type="ECO:0000259" key="6">
    <source>
        <dbReference type="Pfam" id="PF04542"/>
    </source>
</evidence>
<evidence type="ECO:0000256" key="1">
    <source>
        <dbReference type="ARBA" id="ARBA00010641"/>
    </source>
</evidence>
<organism evidence="8 9">
    <name type="scientific">Virgisporangium aliadipatigenens</name>
    <dbReference type="NCBI Taxonomy" id="741659"/>
    <lineage>
        <taxon>Bacteria</taxon>
        <taxon>Bacillati</taxon>
        <taxon>Actinomycetota</taxon>
        <taxon>Actinomycetes</taxon>
        <taxon>Micromonosporales</taxon>
        <taxon>Micromonosporaceae</taxon>
        <taxon>Virgisporangium</taxon>
    </lineage>
</organism>
<dbReference type="Gene3D" id="1.10.10.10">
    <property type="entry name" value="Winged helix-like DNA-binding domain superfamily/Winged helix DNA-binding domain"/>
    <property type="match status" value="1"/>
</dbReference>
<keyword evidence="4" id="KW-0238">DNA-binding</keyword>
<dbReference type="Proteomes" id="UP000619260">
    <property type="component" value="Unassembled WGS sequence"/>
</dbReference>
<sequence>MTSQNDGEQAFAEYFAARQDSVRRTAYLLCGDWHWADDLTQAAFIRLASAWHTVRDRGALDGFVRTCLLRSYLAETRRVWRRRERVYADPPDTAVPYDAAEETGLRMLFQTALRRLSPRQRATLVCRFYQGLDVEETATVLGCSTGTVKSQTARGVAALRDVLGDQLTQKMEASA</sequence>
<evidence type="ECO:0000313" key="9">
    <source>
        <dbReference type="Proteomes" id="UP000619260"/>
    </source>
</evidence>
<feature type="domain" description="RNA polymerase sigma-70 region 2" evidence="6">
    <location>
        <begin position="17"/>
        <end position="81"/>
    </location>
</feature>
<dbReference type="Pfam" id="PF04542">
    <property type="entry name" value="Sigma70_r2"/>
    <property type="match status" value="1"/>
</dbReference>
<dbReference type="InterPro" id="IPR013249">
    <property type="entry name" value="RNA_pol_sigma70_r4_t2"/>
</dbReference>
<dbReference type="SUPFAM" id="SSF88659">
    <property type="entry name" value="Sigma3 and sigma4 domains of RNA polymerase sigma factors"/>
    <property type="match status" value="1"/>
</dbReference>
<comment type="similarity">
    <text evidence="1">Belongs to the sigma-70 factor family. ECF subfamily.</text>
</comment>
<dbReference type="CDD" id="cd06171">
    <property type="entry name" value="Sigma70_r4"/>
    <property type="match status" value="1"/>
</dbReference>
<protein>
    <submittedName>
        <fullName evidence="8">RNA polymerase sigma24 factor</fullName>
    </submittedName>
</protein>
<accession>A0A8J3YT97</accession>
<name>A0A8J3YT97_9ACTN</name>
<dbReference type="InterPro" id="IPR007627">
    <property type="entry name" value="RNA_pol_sigma70_r2"/>
</dbReference>
<dbReference type="Gene3D" id="1.10.1740.10">
    <property type="match status" value="1"/>
</dbReference>
<dbReference type="InterPro" id="IPR013325">
    <property type="entry name" value="RNA_pol_sigma_r2"/>
</dbReference>
<dbReference type="GO" id="GO:0006352">
    <property type="term" value="P:DNA-templated transcription initiation"/>
    <property type="evidence" value="ECO:0007669"/>
    <property type="project" value="InterPro"/>
</dbReference>
<gene>
    <name evidence="8" type="primary">rpoE_25</name>
    <name evidence="8" type="ORF">Val02_70930</name>
</gene>
<dbReference type="GO" id="GO:0016987">
    <property type="term" value="F:sigma factor activity"/>
    <property type="evidence" value="ECO:0007669"/>
    <property type="project" value="UniProtKB-KW"/>
</dbReference>
<dbReference type="InterPro" id="IPR014284">
    <property type="entry name" value="RNA_pol_sigma-70_dom"/>
</dbReference>
<keyword evidence="9" id="KW-1185">Reference proteome</keyword>
<dbReference type="InterPro" id="IPR036388">
    <property type="entry name" value="WH-like_DNA-bd_sf"/>
</dbReference>
<evidence type="ECO:0000256" key="3">
    <source>
        <dbReference type="ARBA" id="ARBA00023082"/>
    </source>
</evidence>
<dbReference type="PANTHER" id="PTHR43133:SF50">
    <property type="entry name" value="ECF RNA POLYMERASE SIGMA FACTOR SIGM"/>
    <property type="match status" value="1"/>
</dbReference>
<dbReference type="NCBIfam" id="TIGR02983">
    <property type="entry name" value="SigE-fam_strep"/>
    <property type="match status" value="1"/>
</dbReference>
<keyword evidence="5" id="KW-0804">Transcription</keyword>
<dbReference type="AlphaFoldDB" id="A0A8J3YT97"/>
<dbReference type="NCBIfam" id="TIGR02937">
    <property type="entry name" value="sigma70-ECF"/>
    <property type="match status" value="1"/>
</dbReference>
<proteinExistence type="inferred from homology"/>
<evidence type="ECO:0000256" key="4">
    <source>
        <dbReference type="ARBA" id="ARBA00023125"/>
    </source>
</evidence>
<dbReference type="SUPFAM" id="SSF88946">
    <property type="entry name" value="Sigma2 domain of RNA polymerase sigma factors"/>
    <property type="match status" value="1"/>
</dbReference>
<evidence type="ECO:0000256" key="5">
    <source>
        <dbReference type="ARBA" id="ARBA00023163"/>
    </source>
</evidence>
<comment type="caution">
    <text evidence="8">The sequence shown here is derived from an EMBL/GenBank/DDBJ whole genome shotgun (WGS) entry which is preliminary data.</text>
</comment>
<evidence type="ECO:0000256" key="2">
    <source>
        <dbReference type="ARBA" id="ARBA00023015"/>
    </source>
</evidence>
<dbReference type="GO" id="GO:0003677">
    <property type="term" value="F:DNA binding"/>
    <property type="evidence" value="ECO:0007669"/>
    <property type="project" value="UniProtKB-KW"/>
</dbReference>
<dbReference type="Pfam" id="PF08281">
    <property type="entry name" value="Sigma70_r4_2"/>
    <property type="match status" value="1"/>
</dbReference>
<dbReference type="EMBL" id="BOPF01000034">
    <property type="protein sequence ID" value="GIJ50207.1"/>
    <property type="molecule type" value="Genomic_DNA"/>
</dbReference>